<reference evidence="2" key="1">
    <citation type="submission" date="2023-08" db="EMBL/GenBank/DDBJ databases">
        <title>Black Yeasts Isolated from many extreme environments.</title>
        <authorList>
            <person name="Coleine C."/>
            <person name="Stajich J.E."/>
            <person name="Selbmann L."/>
        </authorList>
    </citation>
    <scope>NUCLEOTIDE SEQUENCE</scope>
    <source>
        <strain evidence="2">CCFEE 5810</strain>
    </source>
</reference>
<comment type="caution">
    <text evidence="2">The sequence shown here is derived from an EMBL/GenBank/DDBJ whole genome shotgun (WGS) entry which is preliminary data.</text>
</comment>
<evidence type="ECO:0000256" key="1">
    <source>
        <dbReference type="SAM" id="MobiDB-lite"/>
    </source>
</evidence>
<feature type="region of interest" description="Disordered" evidence="1">
    <location>
        <begin position="585"/>
        <end position="610"/>
    </location>
</feature>
<dbReference type="AlphaFoldDB" id="A0AAN7ZVT0"/>
<feature type="compositionally biased region" description="Acidic residues" evidence="1">
    <location>
        <begin position="807"/>
        <end position="817"/>
    </location>
</feature>
<feature type="region of interest" description="Disordered" evidence="1">
    <location>
        <begin position="59"/>
        <end position="203"/>
    </location>
</feature>
<feature type="region of interest" description="Disordered" evidence="1">
    <location>
        <begin position="543"/>
        <end position="570"/>
    </location>
</feature>
<feature type="compositionally biased region" description="Polar residues" evidence="1">
    <location>
        <begin position="78"/>
        <end position="90"/>
    </location>
</feature>
<gene>
    <name evidence="2" type="ORF">LTR97_001121</name>
</gene>
<feature type="compositionally biased region" description="Polar residues" evidence="1">
    <location>
        <begin position="141"/>
        <end position="160"/>
    </location>
</feature>
<dbReference type="EMBL" id="JAVRQU010000002">
    <property type="protein sequence ID" value="KAK5706135.1"/>
    <property type="molecule type" value="Genomic_DNA"/>
</dbReference>
<feature type="compositionally biased region" description="Low complexity" evidence="1">
    <location>
        <begin position="68"/>
        <end position="77"/>
    </location>
</feature>
<feature type="region of interest" description="Disordered" evidence="1">
    <location>
        <begin position="484"/>
        <end position="508"/>
    </location>
</feature>
<sequence length="1166" mass="125556">MALSSAAVRSVQPLCGHITADYPPPALQRTYSRNIMNLEQMAEDISQGGSDIGEEIRRMNEEQKQRSRQSSIQSSHQGEGSRTRGGSNDTLGLVQMDSRDSDGRGRASSNGLADATREARWGGYSPNRFMPSSVGPARSGSGRSQPSLPRKPSATSSSRLAQMIEPVQEGKPLDSPLAPGGSLYSTSPPEEHDPSRQISQSSFSRHYDQIAGQIQESLEHVPQSGMQDGQGRGTTTPPMRPRSTDTFQEAQTAFKDFDGVHFSPNTDEFVEVDEHGNEVRRISARNSSGGLSVSAASMLRTPRARPISYAEPPPADGMVYYPAPVPRMLNLPKRLSQLPAAKVQAKRRTQVLSQIDPDVIHAAPWIPQMDFDKRDEAKPKRPSGGHSRESSGSHPDQPPRPYLNERMSVANMQHLPPQLRASVFFDQQSVTHDVQVKNESAVATLDSILAASATAPVTAFTDHPFAGDVRRSTFAPEIARARRSTTLGEDMSETARPGLTKRRSSLGNLLRRASSGNDLAEQLDRRGSRSSLLLDFNEGGRKLQKRKSQMSLGDEVKRQGGEEVYSPSKEVSDADLAAGLSAAAHNRDAEAEPNGSRPVTAASWNNDRDGTQQQIDEDFKEQEAGDDVDEDAEPQFVQPSTLLAELQVRKANQKSRNRTAATHYPNGMHSTLLQLDAVEQISKAKRQRQRIPLAWEGAIEPQEERVDEDDEVPLGVLFPVKEQRKKRMGEVEGFAAGRPMGLMEKREMEDNEPLALRRNRMLGLPAGFGRAEREVRRGLVPTFSRVDLLGGQQQQLQQQQQQGDELVGAEEGEEGETLGDRLRKLKTQDALATAVSDVLPKDGSKPVSTFADDVLGQFGGAEETKEESSRPGTQGKDVALPVDAEEAAEAGANQEEETLGQRRARLQREIEEDEDVPLATIAQRPEMQRAGSSFANLLAAHPVGARKASKEHKAAEGTLLHASALLQAKQKQQLASTNIRSASFYGLDRPLVDAGSRPQSARNASGLLGGGNIGAKAPAGGFAGGLYNNGLGGVGMSGPSQGIQTSASTPLFGAGGGQQRGGYFPSPTMGFSPGMQQQGLMAPPTYRPGGLPVGGSMTSYGFPAMAVSGYGAPPQMAMPMQMPYAGGMGSGMPMGAGGGFSMGMMEDPMDAGKRAGIDQWRSSVHH</sequence>
<proteinExistence type="predicted"/>
<feature type="region of interest" description="Disordered" evidence="1">
    <location>
        <begin position="221"/>
        <end position="243"/>
    </location>
</feature>
<evidence type="ECO:0000313" key="3">
    <source>
        <dbReference type="Proteomes" id="UP001310594"/>
    </source>
</evidence>
<feature type="region of interest" description="Disordered" evidence="1">
    <location>
        <begin position="791"/>
        <end position="817"/>
    </location>
</feature>
<evidence type="ECO:0000313" key="2">
    <source>
        <dbReference type="EMBL" id="KAK5706135.1"/>
    </source>
</evidence>
<protein>
    <submittedName>
        <fullName evidence="2">Uncharacterized protein</fullName>
    </submittedName>
</protein>
<organism evidence="2 3">
    <name type="scientific">Elasticomyces elasticus</name>
    <dbReference type="NCBI Taxonomy" id="574655"/>
    <lineage>
        <taxon>Eukaryota</taxon>
        <taxon>Fungi</taxon>
        <taxon>Dikarya</taxon>
        <taxon>Ascomycota</taxon>
        <taxon>Pezizomycotina</taxon>
        <taxon>Dothideomycetes</taxon>
        <taxon>Dothideomycetidae</taxon>
        <taxon>Mycosphaerellales</taxon>
        <taxon>Teratosphaeriaceae</taxon>
        <taxon>Elasticomyces</taxon>
    </lineage>
</organism>
<name>A0AAN7ZVT0_9PEZI</name>
<dbReference type="Proteomes" id="UP001310594">
    <property type="component" value="Unassembled WGS sequence"/>
</dbReference>
<feature type="compositionally biased region" description="Basic and acidic residues" evidence="1">
    <location>
        <begin position="370"/>
        <end position="379"/>
    </location>
</feature>
<accession>A0AAN7ZVT0</accession>
<feature type="region of interest" description="Disordered" evidence="1">
    <location>
        <begin position="366"/>
        <end position="403"/>
    </location>
</feature>
<feature type="compositionally biased region" description="Low complexity" evidence="1">
    <location>
        <begin position="791"/>
        <end position="806"/>
    </location>
</feature>